<protein>
    <recommendedName>
        <fullName evidence="5">Retrotransposon Copia-like N-terminal domain-containing protein</fullName>
    </recommendedName>
</protein>
<dbReference type="Proteomes" id="UP000886885">
    <property type="component" value="Unassembled WGS sequence"/>
</dbReference>
<dbReference type="InterPro" id="IPR008928">
    <property type="entry name" value="6-hairpin_glycosidase_sf"/>
</dbReference>
<dbReference type="EMBL" id="JAAWWB010000748">
    <property type="protein sequence ID" value="KAG6736611.1"/>
    <property type="molecule type" value="Genomic_DNA"/>
</dbReference>
<dbReference type="GO" id="GO:0005975">
    <property type="term" value="P:carbohydrate metabolic process"/>
    <property type="evidence" value="ECO:0007669"/>
    <property type="project" value="InterPro"/>
</dbReference>
<dbReference type="InterPro" id="IPR049053">
    <property type="entry name" value="AFCA-like_C"/>
</dbReference>
<comment type="caution">
    <text evidence="3">The sequence shown here is derived from an EMBL/GenBank/DDBJ whole genome shotgun (WGS) entry which is preliminary data.</text>
</comment>
<organism evidence="3 4">
    <name type="scientific">Populus tomentosa</name>
    <name type="common">Chinese white poplar</name>
    <dbReference type="NCBI Taxonomy" id="118781"/>
    <lineage>
        <taxon>Eukaryota</taxon>
        <taxon>Viridiplantae</taxon>
        <taxon>Streptophyta</taxon>
        <taxon>Embryophyta</taxon>
        <taxon>Tracheophyta</taxon>
        <taxon>Spermatophyta</taxon>
        <taxon>Magnoliopsida</taxon>
        <taxon>eudicotyledons</taxon>
        <taxon>Gunneridae</taxon>
        <taxon>Pentapetalae</taxon>
        <taxon>rosids</taxon>
        <taxon>fabids</taxon>
        <taxon>Malpighiales</taxon>
        <taxon>Salicaceae</taxon>
        <taxon>Saliceae</taxon>
        <taxon>Populus</taxon>
    </lineage>
</organism>
<name>A0A8X8BVU4_POPTO</name>
<dbReference type="PANTHER" id="PTHR47481">
    <property type="match status" value="1"/>
</dbReference>
<dbReference type="SUPFAM" id="SSF48208">
    <property type="entry name" value="Six-hairpin glycosidases"/>
    <property type="match status" value="1"/>
</dbReference>
<accession>A0A8X8BVU4</accession>
<dbReference type="InterPro" id="IPR013780">
    <property type="entry name" value="Glyco_hydro_b"/>
</dbReference>
<keyword evidence="4" id="KW-1185">Reference proteome</keyword>
<reference evidence="3" key="1">
    <citation type="journal article" date="2020" name="bioRxiv">
        <title>Hybrid origin of Populus tomentosa Carr. identified through genome sequencing and phylogenomic analysis.</title>
        <authorList>
            <person name="An X."/>
            <person name="Gao K."/>
            <person name="Chen Z."/>
            <person name="Li J."/>
            <person name="Yang X."/>
            <person name="Yang X."/>
            <person name="Zhou J."/>
            <person name="Guo T."/>
            <person name="Zhao T."/>
            <person name="Huang S."/>
            <person name="Miao D."/>
            <person name="Khan W.U."/>
            <person name="Rao P."/>
            <person name="Ye M."/>
            <person name="Lei B."/>
            <person name="Liao W."/>
            <person name="Wang J."/>
            <person name="Ji L."/>
            <person name="Li Y."/>
            <person name="Guo B."/>
            <person name="Mustafa N.S."/>
            <person name="Li S."/>
            <person name="Yun Q."/>
            <person name="Keller S.R."/>
            <person name="Mao J."/>
            <person name="Zhang R."/>
            <person name="Strauss S.H."/>
        </authorList>
    </citation>
    <scope>NUCLEOTIDE SEQUENCE</scope>
    <source>
        <strain evidence="3">GM15</strain>
        <tissue evidence="3">Leaf</tissue>
    </source>
</reference>
<sequence length="454" mass="50121">MNSSSVESNNILHQFHFSFSAAIAEMLVQSTVKDLYLLPALPRDKWVNGCVKGLKARGGVAVNICWEEGGLHEVGLWLKNHNSFGGAVFAMKSLTTSILSPIAALSLDFTPSKTRLHDLSTKLASNNYLLWKAQVVPILRGHGLLGYVTDEVPCPELTIVDVDGALQPNPAATTWLCIDQLVLGWINSSLSDGPLSQTSTVSLVIMLGLFWRLFMEVILGKPMDDDDLIICILHELGSKFDPIVAALNARDMFSPLEGVIGKLRDFEIRLQGTRASPSNVASFTCESRNSGRERANHKGYCCLEPHSSCLYISRHVRFNEQHFPFKNVTASHSSRSQRFQLQAFPKSLQNTTLQHSPTSSKSAGMVAVEVVPTQLMKAIHSSVHPSLTPLISALYSSSPASTPPNIPQRTHQMVICTQTRNLKPKVFFFSFRYHIHVCFLANLAAQPPEPTSYR</sequence>
<dbReference type="Gene3D" id="2.60.40.1180">
    <property type="entry name" value="Golgi alpha-mannosidase II"/>
    <property type="match status" value="1"/>
</dbReference>
<dbReference type="PANTHER" id="PTHR47481:SF22">
    <property type="entry name" value="RETROTRANSPOSON GAG DOMAIN-CONTAINING PROTEIN"/>
    <property type="match status" value="1"/>
</dbReference>
<dbReference type="Pfam" id="PF21307">
    <property type="entry name" value="Glyco_hydro_95_C"/>
    <property type="match status" value="1"/>
</dbReference>
<evidence type="ECO:0000259" key="1">
    <source>
        <dbReference type="Pfam" id="PF21307"/>
    </source>
</evidence>
<evidence type="ECO:0000313" key="4">
    <source>
        <dbReference type="Proteomes" id="UP000886885"/>
    </source>
</evidence>
<evidence type="ECO:0000259" key="2">
    <source>
        <dbReference type="Pfam" id="PF25597"/>
    </source>
</evidence>
<dbReference type="Pfam" id="PF25597">
    <property type="entry name" value="SH3_retrovirus"/>
    <property type="match status" value="1"/>
</dbReference>
<dbReference type="OrthoDB" id="851583at2759"/>
<evidence type="ECO:0000313" key="3">
    <source>
        <dbReference type="EMBL" id="KAG6736611.1"/>
    </source>
</evidence>
<dbReference type="AlphaFoldDB" id="A0A8X8BVU4"/>
<proteinExistence type="predicted"/>
<feature type="domain" description="Alpha fucosidase A-like C-terminal" evidence="1">
    <location>
        <begin position="29"/>
        <end position="82"/>
    </location>
</feature>
<evidence type="ECO:0008006" key="5">
    <source>
        <dbReference type="Google" id="ProtNLM"/>
    </source>
</evidence>
<gene>
    <name evidence="3" type="ORF">POTOM_060514</name>
</gene>
<feature type="domain" description="Retroviral polymerase SH3-like" evidence="2">
    <location>
        <begin position="296"/>
        <end position="327"/>
    </location>
</feature>
<dbReference type="InterPro" id="IPR057670">
    <property type="entry name" value="SH3_retrovirus"/>
</dbReference>